<feature type="compositionally biased region" description="Low complexity" evidence="1">
    <location>
        <begin position="12"/>
        <end position="23"/>
    </location>
</feature>
<comment type="caution">
    <text evidence="2">The sequence shown here is derived from an EMBL/GenBank/DDBJ whole genome shotgun (WGS) entry which is preliminary data.</text>
</comment>
<evidence type="ECO:0000313" key="3">
    <source>
        <dbReference type="Proteomes" id="UP000485058"/>
    </source>
</evidence>
<protein>
    <submittedName>
        <fullName evidence="2">WD_REPEATS_REGION domain-containing protein</fullName>
    </submittedName>
</protein>
<evidence type="ECO:0000256" key="1">
    <source>
        <dbReference type="SAM" id="MobiDB-lite"/>
    </source>
</evidence>
<accession>A0A699YNR9</accession>
<proteinExistence type="predicted"/>
<name>A0A699YNR9_HAELA</name>
<reference evidence="2 3" key="1">
    <citation type="submission" date="2020-02" db="EMBL/GenBank/DDBJ databases">
        <title>Draft genome sequence of Haematococcus lacustris strain NIES-144.</title>
        <authorList>
            <person name="Morimoto D."/>
            <person name="Nakagawa S."/>
            <person name="Yoshida T."/>
            <person name="Sawayama S."/>
        </authorList>
    </citation>
    <scope>NUCLEOTIDE SEQUENCE [LARGE SCALE GENOMIC DNA]</scope>
    <source>
        <strain evidence="2 3">NIES-144</strain>
    </source>
</reference>
<feature type="region of interest" description="Disordered" evidence="1">
    <location>
        <begin position="1"/>
        <end position="23"/>
    </location>
</feature>
<feature type="non-terminal residue" evidence="2">
    <location>
        <position position="72"/>
    </location>
</feature>
<organism evidence="2 3">
    <name type="scientific">Haematococcus lacustris</name>
    <name type="common">Green alga</name>
    <name type="synonym">Haematococcus pluvialis</name>
    <dbReference type="NCBI Taxonomy" id="44745"/>
    <lineage>
        <taxon>Eukaryota</taxon>
        <taxon>Viridiplantae</taxon>
        <taxon>Chlorophyta</taxon>
        <taxon>core chlorophytes</taxon>
        <taxon>Chlorophyceae</taxon>
        <taxon>CS clade</taxon>
        <taxon>Chlamydomonadales</taxon>
        <taxon>Haematococcaceae</taxon>
        <taxon>Haematococcus</taxon>
    </lineage>
</organism>
<keyword evidence="3" id="KW-1185">Reference proteome</keyword>
<gene>
    <name evidence="2" type="ORF">HaLaN_07515</name>
</gene>
<sequence>MLDSIPTAPPQASNSSSASSSSALVVFGQEPAAKAASKEIMRVIQDKGHGSAAVSRRLASKWPKPVWHAPWR</sequence>
<dbReference type="Proteomes" id="UP000485058">
    <property type="component" value="Unassembled WGS sequence"/>
</dbReference>
<dbReference type="EMBL" id="BLLF01000449">
    <property type="protein sequence ID" value="GFH11927.1"/>
    <property type="molecule type" value="Genomic_DNA"/>
</dbReference>
<dbReference type="AlphaFoldDB" id="A0A699YNR9"/>
<feature type="non-terminal residue" evidence="2">
    <location>
        <position position="1"/>
    </location>
</feature>
<evidence type="ECO:0000313" key="2">
    <source>
        <dbReference type="EMBL" id="GFH11927.1"/>
    </source>
</evidence>